<dbReference type="Pfam" id="PF05678">
    <property type="entry name" value="VQ"/>
    <property type="match status" value="1"/>
</dbReference>
<dbReference type="PANTHER" id="PTHR33179:SF4">
    <property type="entry name" value="VQ MOTIF-CONTAINING PROTEIN"/>
    <property type="match status" value="1"/>
</dbReference>
<feature type="region of interest" description="Disordered" evidence="1">
    <location>
        <begin position="352"/>
        <end position="418"/>
    </location>
</feature>
<sequence length="533" mass="57847">MDSGNSGSLQSSSGGDEEFDSRADSFSAFMMNPTTHVGPIPNPPPLHHPPPPPMFDPLSDYFDSRPPQPPPQNHQNSFLNLDMPWSKNPRSDPSPFFSLESQSRGLFTTTSHAIPPLAPATDTATTAPRPSSSSAAPDQSPHSAPRNPKKRSRASRRAPTTVLTTDTTNFRAMVQEFTGIPAPPFTSSSPFPRGRFDLFGTPSTIRSSPLVDTSQPPYNLLRPFAQKLQPQQPPFVSSPLSSSLTDAMASNTNGISSGTASNTASSNHFPFDESGGLFKHQPSMQNPINLSTFQSFLQSPLPTIKYPLPNSAILGSKTPQQSVGSQANDSHLNKIGILDDFGLNHHGLSSLVSSKGNGPTTNWAEDGNDGSYNYTRNNDVVTNGKLNYSGSSSNFQAGNNGSENLSTSAMRGGEDSEAKQSFSAHYKIKKQLSKNYARTIVYNDRSVVQQKNVCPIKVYDLNRIPRHYRRYELTPPILSKEEQEKCKRKKATVVNSNASLEHSNISSITDVMKMLIISSRIVASNTCSGDSKS</sequence>
<gene>
    <name evidence="3" type="ORF">RJ639_000981</name>
</gene>
<organism evidence="3 4">
    <name type="scientific">Escallonia herrerae</name>
    <dbReference type="NCBI Taxonomy" id="1293975"/>
    <lineage>
        <taxon>Eukaryota</taxon>
        <taxon>Viridiplantae</taxon>
        <taxon>Streptophyta</taxon>
        <taxon>Embryophyta</taxon>
        <taxon>Tracheophyta</taxon>
        <taxon>Spermatophyta</taxon>
        <taxon>Magnoliopsida</taxon>
        <taxon>eudicotyledons</taxon>
        <taxon>Gunneridae</taxon>
        <taxon>Pentapetalae</taxon>
        <taxon>asterids</taxon>
        <taxon>campanulids</taxon>
        <taxon>Escalloniales</taxon>
        <taxon>Escalloniaceae</taxon>
        <taxon>Escallonia</taxon>
    </lineage>
</organism>
<comment type="caution">
    <text evidence="3">The sequence shown here is derived from an EMBL/GenBank/DDBJ whole genome shotgun (WGS) entry which is preliminary data.</text>
</comment>
<dbReference type="AlphaFoldDB" id="A0AA89BGK4"/>
<feature type="compositionally biased region" description="Polar residues" evidence="1">
    <location>
        <begin position="352"/>
        <end position="363"/>
    </location>
</feature>
<feature type="region of interest" description="Disordered" evidence="1">
    <location>
        <begin position="1"/>
        <end position="162"/>
    </location>
</feature>
<dbReference type="EMBL" id="JAVXUP010000013">
    <property type="protein sequence ID" value="KAK3043004.1"/>
    <property type="molecule type" value="Genomic_DNA"/>
</dbReference>
<feature type="compositionally biased region" description="Low complexity" evidence="1">
    <location>
        <begin position="230"/>
        <end position="244"/>
    </location>
</feature>
<protein>
    <recommendedName>
        <fullName evidence="2">VQ domain-containing protein</fullName>
    </recommendedName>
</protein>
<dbReference type="InterPro" id="IPR008889">
    <property type="entry name" value="VQ"/>
</dbReference>
<dbReference type="PANTHER" id="PTHR33179">
    <property type="entry name" value="VQ MOTIF-CONTAINING PROTEIN"/>
    <property type="match status" value="1"/>
</dbReference>
<evidence type="ECO:0000259" key="2">
    <source>
        <dbReference type="Pfam" id="PF05678"/>
    </source>
</evidence>
<feature type="compositionally biased region" description="Polar residues" evidence="1">
    <location>
        <begin position="370"/>
        <end position="409"/>
    </location>
</feature>
<reference evidence="3" key="1">
    <citation type="submission" date="2022-12" db="EMBL/GenBank/DDBJ databases">
        <title>Draft genome assemblies for two species of Escallonia (Escalloniales).</title>
        <authorList>
            <person name="Chanderbali A."/>
            <person name="Dervinis C."/>
            <person name="Anghel I."/>
            <person name="Soltis D."/>
            <person name="Soltis P."/>
            <person name="Zapata F."/>
        </authorList>
    </citation>
    <scope>NUCLEOTIDE SEQUENCE</scope>
    <source>
        <strain evidence="3">UCBG64.0493</strain>
        <tissue evidence="3">Leaf</tissue>
    </source>
</reference>
<feature type="compositionally biased region" description="Basic residues" evidence="1">
    <location>
        <begin position="147"/>
        <end position="156"/>
    </location>
</feature>
<feature type="compositionally biased region" description="Low complexity" evidence="1">
    <location>
        <begin position="1"/>
        <end position="14"/>
    </location>
</feature>
<evidence type="ECO:0000313" key="4">
    <source>
        <dbReference type="Proteomes" id="UP001188597"/>
    </source>
</evidence>
<feature type="compositionally biased region" description="Low complexity" evidence="1">
    <location>
        <begin position="113"/>
        <end position="145"/>
    </location>
</feature>
<feature type="compositionally biased region" description="Pro residues" evidence="1">
    <location>
        <begin position="40"/>
        <end position="55"/>
    </location>
</feature>
<dbReference type="InterPro" id="IPR039609">
    <property type="entry name" value="VQ_15/22"/>
</dbReference>
<feature type="region of interest" description="Disordered" evidence="1">
    <location>
        <begin position="230"/>
        <end position="283"/>
    </location>
</feature>
<evidence type="ECO:0000313" key="3">
    <source>
        <dbReference type="EMBL" id="KAK3043004.1"/>
    </source>
</evidence>
<proteinExistence type="predicted"/>
<feature type="compositionally biased region" description="Low complexity" evidence="1">
    <location>
        <begin position="254"/>
        <end position="267"/>
    </location>
</feature>
<accession>A0AA89BGK4</accession>
<feature type="domain" description="VQ" evidence="2">
    <location>
        <begin position="157"/>
        <end position="184"/>
    </location>
</feature>
<dbReference type="Proteomes" id="UP001188597">
    <property type="component" value="Unassembled WGS sequence"/>
</dbReference>
<evidence type="ECO:0000256" key="1">
    <source>
        <dbReference type="SAM" id="MobiDB-lite"/>
    </source>
</evidence>
<keyword evidence="4" id="KW-1185">Reference proteome</keyword>
<feature type="compositionally biased region" description="Polar residues" evidence="1">
    <location>
        <begin position="99"/>
        <end position="112"/>
    </location>
</feature>
<name>A0AA89BGK4_9ASTE</name>